<dbReference type="GO" id="GO:0005975">
    <property type="term" value="P:carbohydrate metabolic process"/>
    <property type="evidence" value="ECO:0007669"/>
    <property type="project" value="InterPro"/>
</dbReference>
<dbReference type="CDD" id="cd08996">
    <property type="entry name" value="GH32_FFase"/>
    <property type="match status" value="1"/>
</dbReference>
<evidence type="ECO:0000313" key="10">
    <source>
        <dbReference type="Proteomes" id="UP000423156"/>
    </source>
</evidence>
<reference evidence="10" key="1">
    <citation type="submission" date="2019-09" db="EMBL/GenBank/DDBJ databases">
        <title>Distinct polysaccharide growth profiles of human intestinal Prevotella copri isolates.</title>
        <authorList>
            <person name="Fehlner-Peach H."/>
            <person name="Magnabosco C."/>
            <person name="Raghavan V."/>
            <person name="Scher J.U."/>
            <person name="Tett A."/>
            <person name="Cox L.M."/>
            <person name="Gottsegen C."/>
            <person name="Watters A."/>
            <person name="Wiltshire- Gordon J.D."/>
            <person name="Segata N."/>
            <person name="Bonneau R."/>
            <person name="Littman D.R."/>
        </authorList>
    </citation>
    <scope>NUCLEOTIDE SEQUENCE [LARGE SCALE GENOMIC DNA]</scope>
    <source>
        <strain evidence="10">BU41712</strain>
    </source>
</reference>
<dbReference type="Pfam" id="PF00251">
    <property type="entry name" value="Glyco_hydro_32N"/>
    <property type="match status" value="1"/>
</dbReference>
<dbReference type="PROSITE" id="PS51257">
    <property type="entry name" value="PROKAR_LIPOPROTEIN"/>
    <property type="match status" value="1"/>
</dbReference>
<proteinExistence type="inferred from homology"/>
<feature type="domain" description="LamG-like jellyroll fold" evidence="8">
    <location>
        <begin position="87"/>
        <end position="245"/>
    </location>
</feature>
<dbReference type="SMART" id="SM00640">
    <property type="entry name" value="Glyco_32"/>
    <property type="match status" value="1"/>
</dbReference>
<evidence type="ECO:0000256" key="2">
    <source>
        <dbReference type="ARBA" id="ARBA00012758"/>
    </source>
</evidence>
<dbReference type="Gene3D" id="2.60.120.200">
    <property type="match status" value="1"/>
</dbReference>
<dbReference type="PANTHER" id="PTHR43101">
    <property type="entry name" value="BETA-FRUCTOSIDASE"/>
    <property type="match status" value="1"/>
</dbReference>
<accession>A0AA90UQS2</accession>
<gene>
    <name evidence="9" type="ORF">F7D71_07125</name>
</gene>
<dbReference type="GO" id="GO:0004564">
    <property type="term" value="F:beta-fructofuranosidase activity"/>
    <property type="evidence" value="ECO:0007669"/>
    <property type="project" value="UniProtKB-EC"/>
</dbReference>
<dbReference type="Proteomes" id="UP000423156">
    <property type="component" value="Unassembled WGS sequence"/>
</dbReference>
<comment type="similarity">
    <text evidence="1">Belongs to the glycosyl hydrolase 32 family.</text>
</comment>
<dbReference type="PANTHER" id="PTHR43101:SF1">
    <property type="entry name" value="BETA-FRUCTOSIDASE"/>
    <property type="match status" value="1"/>
</dbReference>
<dbReference type="InterPro" id="IPR013148">
    <property type="entry name" value="Glyco_hydro_32_N"/>
</dbReference>
<evidence type="ECO:0000256" key="6">
    <source>
        <dbReference type="ARBA" id="ARBA00023295"/>
    </source>
</evidence>
<dbReference type="EC" id="3.2.1.26" evidence="2"/>
<dbReference type="InterPro" id="IPR023296">
    <property type="entry name" value="Glyco_hydro_beta-prop_sf"/>
</dbReference>
<protein>
    <recommendedName>
        <fullName evidence="2">beta-fructofuranosidase</fullName>
        <ecNumber evidence="2">3.2.1.26</ecNumber>
    </recommendedName>
</protein>
<organism evidence="9 10">
    <name type="scientific">Segatella copri</name>
    <dbReference type="NCBI Taxonomy" id="165179"/>
    <lineage>
        <taxon>Bacteria</taxon>
        <taxon>Pseudomonadati</taxon>
        <taxon>Bacteroidota</taxon>
        <taxon>Bacteroidia</taxon>
        <taxon>Bacteroidales</taxon>
        <taxon>Prevotellaceae</taxon>
        <taxon>Segatella</taxon>
    </lineage>
</organism>
<evidence type="ECO:0000256" key="5">
    <source>
        <dbReference type="ARBA" id="ARBA00023157"/>
    </source>
</evidence>
<dbReference type="Pfam" id="PF13385">
    <property type="entry name" value="Laminin_G_3"/>
    <property type="match status" value="1"/>
</dbReference>
<dbReference type="RefSeq" id="WP_153092755.1">
    <property type="nucleotide sequence ID" value="NZ_VZBX01000027.1"/>
</dbReference>
<dbReference type="InterPro" id="IPR001362">
    <property type="entry name" value="Glyco_hydro_32"/>
</dbReference>
<evidence type="ECO:0000256" key="1">
    <source>
        <dbReference type="ARBA" id="ARBA00009902"/>
    </source>
</evidence>
<dbReference type="InterPro" id="IPR013320">
    <property type="entry name" value="ConA-like_dom_sf"/>
</dbReference>
<dbReference type="SMART" id="SM00560">
    <property type="entry name" value="LamGL"/>
    <property type="match status" value="1"/>
</dbReference>
<dbReference type="InterPro" id="IPR013189">
    <property type="entry name" value="Glyco_hydro_32_C"/>
</dbReference>
<comment type="caution">
    <text evidence="9">The sequence shown here is derived from an EMBL/GenBank/DDBJ whole genome shotgun (WGS) entry which is preliminary data.</text>
</comment>
<dbReference type="InterPro" id="IPR006558">
    <property type="entry name" value="LamG-like"/>
</dbReference>
<feature type="chain" id="PRO_5043278621" description="beta-fructofuranosidase" evidence="7">
    <location>
        <begin position="23"/>
        <end position="825"/>
    </location>
</feature>
<evidence type="ECO:0000256" key="4">
    <source>
        <dbReference type="ARBA" id="ARBA00022801"/>
    </source>
</evidence>
<keyword evidence="3 7" id="KW-0732">Signal</keyword>
<name>A0AA90UQS2_9BACT</name>
<keyword evidence="5" id="KW-1015">Disulfide bond</keyword>
<evidence type="ECO:0000256" key="7">
    <source>
        <dbReference type="SAM" id="SignalP"/>
    </source>
</evidence>
<dbReference type="AlphaFoldDB" id="A0AA90UQS2"/>
<sequence>MKKLNKALFLSFALMACVNAQAQVVKFPMEMSADATTIESVSNQKFQAQGALAPVSVAGAQGNAWRLDGYSSCLQAKIGPTLVDGQSQMTFSLWVAPESYPVMRLDEDGEWFTTMAGNLKASDLNVVESGDKGFAFRLGSRGTYMFICHVKGWKVMLKASDKLARYKWNHLVVTIDAENKQVVMYNNGVQVATAKCQKGGMNGGAADFMIGKSFQDDKVDGLFCLNTYNGLIDDFEIFKGINSEVINEKAQNAPVLTYSPERYASDILRPAFHGMPSGAWTNETHGAVFYNGKYHVFFQKNPNGPYMTRLNWGHIVSDNLYKWEELPVAVSPEEWYDKKGCWSGCVFTDDELTGGKPNIFYTGVDYVKAMFSQAKPKDEDLLGWQKLENNPIVDGRPDGLSDDFRDCFLFRDGDKLYMIAGTSKDGIGATTLHRYDKLTGKWSNDGSIFFRGTSKAQDGTFWEMPSVTKFGNKWVFMVTPLNTKLGVHTLYWTGCINSDGTFTPDSEAPKTLELPGFSKDGYGFLSPTIFQKDGKTLMLGIVPDKLPGADNYRLGYAHTYGLPREISLDAQGNLVQKPFEGLKAMRSEVSYVQNNLTLHGEQNLSPVEGRSLELNGTFVAGSSDFGFTFFGDGNRQVRLTYSPVSGVVKLDASGINRIVQDDVFKGIYQSTLAKPVAAGEEVKLTAYVDHSIVDIFVNDTYAASVRIFPQDVDAVKATVFSEGTTLVKSLQAYKLDANKVSSGILHVQNSSSAAQFHVADGRLNYQFVEEGYTLKVFDVAGRLLKSLSALEKSGSIAQIGSGIFIVKVLDAHNTLVYSTKIALES</sequence>
<dbReference type="InterPro" id="IPR051214">
    <property type="entry name" value="GH32_Enzymes"/>
</dbReference>
<evidence type="ECO:0000256" key="3">
    <source>
        <dbReference type="ARBA" id="ARBA00022729"/>
    </source>
</evidence>
<dbReference type="SUPFAM" id="SSF75005">
    <property type="entry name" value="Arabinanase/levansucrase/invertase"/>
    <property type="match status" value="1"/>
</dbReference>
<keyword evidence="4 9" id="KW-0378">Hydrolase</keyword>
<feature type="signal peptide" evidence="7">
    <location>
        <begin position="1"/>
        <end position="22"/>
    </location>
</feature>
<evidence type="ECO:0000259" key="8">
    <source>
        <dbReference type="SMART" id="SM00560"/>
    </source>
</evidence>
<keyword evidence="6" id="KW-0326">Glycosidase</keyword>
<dbReference type="EMBL" id="VZBZ01000093">
    <property type="protein sequence ID" value="MQN77634.1"/>
    <property type="molecule type" value="Genomic_DNA"/>
</dbReference>
<dbReference type="Pfam" id="PF08244">
    <property type="entry name" value="Glyco_hydro_32C"/>
    <property type="match status" value="1"/>
</dbReference>
<evidence type="ECO:0000313" key="9">
    <source>
        <dbReference type="EMBL" id="MQN77634.1"/>
    </source>
</evidence>
<dbReference type="Gene3D" id="2.115.10.20">
    <property type="entry name" value="Glycosyl hydrolase domain, family 43"/>
    <property type="match status" value="1"/>
</dbReference>
<dbReference type="Gene3D" id="2.60.120.560">
    <property type="entry name" value="Exo-inulinase, domain 1"/>
    <property type="match status" value="1"/>
</dbReference>
<dbReference type="SUPFAM" id="SSF49899">
    <property type="entry name" value="Concanavalin A-like lectins/glucanases"/>
    <property type="match status" value="2"/>
</dbReference>